<dbReference type="GO" id="GO:0000381">
    <property type="term" value="P:regulation of alternative mRNA splicing, via spliceosome"/>
    <property type="evidence" value="ECO:0007669"/>
    <property type="project" value="TreeGrafter"/>
</dbReference>
<feature type="compositionally biased region" description="Low complexity" evidence="2">
    <location>
        <begin position="206"/>
        <end position="221"/>
    </location>
</feature>
<dbReference type="InterPro" id="IPR032571">
    <property type="entry name" value="Qua1_dom"/>
</dbReference>
<protein>
    <submittedName>
        <fullName evidence="5">KH domain-containing, RNA-binding, signal transduction-associated protein 3-like isoform X1</fullName>
    </submittedName>
</protein>
<feature type="compositionally biased region" description="Polar residues" evidence="2">
    <location>
        <begin position="357"/>
        <end position="369"/>
    </location>
</feature>
<reference evidence="5" key="1">
    <citation type="submission" date="2025-08" db="UniProtKB">
        <authorList>
            <consortium name="RefSeq"/>
        </authorList>
    </citation>
    <scope>IDENTIFICATION</scope>
    <source>
        <tissue evidence="5">Sperm</tissue>
    </source>
</reference>
<dbReference type="Pfam" id="PF22675">
    <property type="entry name" value="KH-I_KHDC4-BBP"/>
    <property type="match status" value="1"/>
</dbReference>
<dbReference type="SMART" id="SM00322">
    <property type="entry name" value="KH"/>
    <property type="match status" value="1"/>
</dbReference>
<evidence type="ECO:0000313" key="5">
    <source>
        <dbReference type="RefSeq" id="XP_032815346.1"/>
    </source>
</evidence>
<dbReference type="InterPro" id="IPR004087">
    <property type="entry name" value="KH_dom"/>
</dbReference>
<evidence type="ECO:0000259" key="3">
    <source>
        <dbReference type="SMART" id="SM00322"/>
    </source>
</evidence>
<name>A0AAJ7WZ32_PETMA</name>
<dbReference type="Proteomes" id="UP001318040">
    <property type="component" value="Chromosome 23"/>
</dbReference>
<feature type="region of interest" description="Disordered" evidence="2">
    <location>
        <begin position="337"/>
        <end position="390"/>
    </location>
</feature>
<dbReference type="PANTHER" id="PTHR11208">
    <property type="entry name" value="RNA-BINDING PROTEIN RELATED"/>
    <property type="match status" value="1"/>
</dbReference>
<organism evidence="4 5">
    <name type="scientific">Petromyzon marinus</name>
    <name type="common">Sea lamprey</name>
    <dbReference type="NCBI Taxonomy" id="7757"/>
    <lineage>
        <taxon>Eukaryota</taxon>
        <taxon>Metazoa</taxon>
        <taxon>Chordata</taxon>
        <taxon>Craniata</taxon>
        <taxon>Vertebrata</taxon>
        <taxon>Cyclostomata</taxon>
        <taxon>Hyperoartia</taxon>
        <taxon>Petromyzontiformes</taxon>
        <taxon>Petromyzontidae</taxon>
        <taxon>Petromyzon</taxon>
    </lineage>
</organism>
<evidence type="ECO:0000256" key="2">
    <source>
        <dbReference type="SAM" id="MobiDB-lite"/>
    </source>
</evidence>
<dbReference type="InterPro" id="IPR045071">
    <property type="entry name" value="BBP-like"/>
</dbReference>
<dbReference type="Pfam" id="PF16274">
    <property type="entry name" value="Qua1"/>
    <property type="match status" value="1"/>
</dbReference>
<feature type="compositionally biased region" description="Basic and acidic residues" evidence="2">
    <location>
        <begin position="374"/>
        <end position="390"/>
    </location>
</feature>
<feature type="compositionally biased region" description="Low complexity" evidence="2">
    <location>
        <begin position="248"/>
        <end position="275"/>
    </location>
</feature>
<dbReference type="KEGG" id="pmrn:116945195"/>
<dbReference type="Gene3D" id="3.30.1370.10">
    <property type="entry name" value="K Homology domain, type 1"/>
    <property type="match status" value="1"/>
</dbReference>
<dbReference type="PANTHER" id="PTHR11208:SF42">
    <property type="entry name" value="QUAKING RELATED 54B, ISOFORM E"/>
    <property type="match status" value="1"/>
</dbReference>
<sequence length="390" mass="42178">MSSGSVYIPELVAEKDSLDPSFVQAMRLLGAEISRLQNGGDDKKDDDKKYRNIIGEQNFKLAEKVLIPAKQHPKFNFVGKLLGPQGNTLKRLQVETGTRMAIMGKGCMKDRAKEEELRNSGEAKYVHLNEELHVLIEVYAPLPEAYSRMGHALEEVKKFFNPDYNDEICQEQLMEMTYLNGVEVPVVARGRAMRGRGIPPPPPGAPALIRGRGVGPPLLRGPQGGSRGVASPRGVPRGRGGPGGPVERGGMSARRPIGRGAARGASRGAPPTRGRGNAGGATSGPIASTPSQAYDDSYSSSPYESHGYETYDYSSLPTFDAYDYELPAALSGVESYDYGHGSTAEAYTGYGQEEKSGGSNNRLKTSSSRAMRYSYREHPYGRGDVRNSAV</sequence>
<dbReference type="InterPro" id="IPR055256">
    <property type="entry name" value="KH_1_KHDC4/BBP-like"/>
</dbReference>
<keyword evidence="4" id="KW-1185">Reference proteome</keyword>
<feature type="domain" description="K Homology" evidence="3">
    <location>
        <begin position="59"/>
        <end position="158"/>
    </location>
</feature>
<evidence type="ECO:0000313" key="4">
    <source>
        <dbReference type="Proteomes" id="UP001318040"/>
    </source>
</evidence>
<evidence type="ECO:0000256" key="1">
    <source>
        <dbReference type="ARBA" id="ARBA00022884"/>
    </source>
</evidence>
<dbReference type="GeneID" id="116945195"/>
<dbReference type="AlphaFoldDB" id="A0AAJ7WZ32"/>
<dbReference type="RefSeq" id="XP_032815346.1">
    <property type="nucleotide sequence ID" value="XM_032959455.1"/>
</dbReference>
<dbReference type="GO" id="GO:0005634">
    <property type="term" value="C:nucleus"/>
    <property type="evidence" value="ECO:0007669"/>
    <property type="project" value="TreeGrafter"/>
</dbReference>
<dbReference type="SUPFAM" id="SSF54791">
    <property type="entry name" value="Eukaryotic type KH-domain (KH-domain type I)"/>
    <property type="match status" value="1"/>
</dbReference>
<keyword evidence="1" id="KW-0694">RNA-binding</keyword>
<proteinExistence type="predicted"/>
<accession>A0AAJ7WZ32</accession>
<gene>
    <name evidence="5" type="primary">LOC116945195</name>
</gene>
<dbReference type="CDD" id="cd22384">
    <property type="entry name" value="KH-I_KHDRBS"/>
    <property type="match status" value="1"/>
</dbReference>
<dbReference type="InterPro" id="IPR036612">
    <property type="entry name" value="KH_dom_type_1_sf"/>
</dbReference>
<feature type="compositionally biased region" description="Gly residues" evidence="2">
    <location>
        <begin position="237"/>
        <end position="247"/>
    </location>
</feature>
<feature type="region of interest" description="Disordered" evidence="2">
    <location>
        <begin position="194"/>
        <end position="303"/>
    </location>
</feature>
<dbReference type="GO" id="GO:0003729">
    <property type="term" value="F:mRNA binding"/>
    <property type="evidence" value="ECO:0007669"/>
    <property type="project" value="TreeGrafter"/>
</dbReference>